<evidence type="ECO:0000256" key="5">
    <source>
        <dbReference type="SAM" id="Phobius"/>
    </source>
</evidence>
<keyword evidence="2 3" id="KW-0175">Coiled coil</keyword>
<accession>A0A174DUG7</accession>
<evidence type="ECO:0000256" key="1">
    <source>
        <dbReference type="ARBA" id="ARBA00004196"/>
    </source>
</evidence>
<keyword evidence="5" id="KW-0472">Membrane</keyword>
<dbReference type="EMBL" id="CYYR01000021">
    <property type="protein sequence ID" value="CUO29123.1"/>
    <property type="molecule type" value="Genomic_DNA"/>
</dbReference>
<dbReference type="Proteomes" id="UP000095395">
    <property type="component" value="Unassembled WGS sequence"/>
</dbReference>
<name>A0A174DUG7_9FIRM</name>
<organism evidence="6 7">
    <name type="scientific">Roseburia inulinivorans</name>
    <dbReference type="NCBI Taxonomy" id="360807"/>
    <lineage>
        <taxon>Bacteria</taxon>
        <taxon>Bacillati</taxon>
        <taxon>Bacillota</taxon>
        <taxon>Clostridia</taxon>
        <taxon>Lachnospirales</taxon>
        <taxon>Lachnospiraceae</taxon>
        <taxon>Roseburia</taxon>
    </lineage>
</organism>
<evidence type="ECO:0000256" key="2">
    <source>
        <dbReference type="ARBA" id="ARBA00023054"/>
    </source>
</evidence>
<gene>
    <name evidence="6" type="ORF">ERS852392_02721</name>
</gene>
<evidence type="ECO:0000313" key="6">
    <source>
        <dbReference type="EMBL" id="CUO29123.1"/>
    </source>
</evidence>
<feature type="region of interest" description="Disordered" evidence="4">
    <location>
        <begin position="290"/>
        <end position="310"/>
    </location>
</feature>
<reference evidence="6 7" key="1">
    <citation type="submission" date="2015-09" db="EMBL/GenBank/DDBJ databases">
        <authorList>
            <consortium name="Pathogen Informatics"/>
        </authorList>
    </citation>
    <scope>NUCLEOTIDE SEQUENCE [LARGE SCALE GENOMIC DNA]</scope>
    <source>
        <strain evidence="6 7">2789STDY5608835</strain>
    </source>
</reference>
<evidence type="ECO:0000256" key="4">
    <source>
        <dbReference type="SAM" id="MobiDB-lite"/>
    </source>
</evidence>
<feature type="transmembrane region" description="Helical" evidence="5">
    <location>
        <begin position="37"/>
        <end position="59"/>
    </location>
</feature>
<dbReference type="PANTHER" id="PTHR32347">
    <property type="entry name" value="EFFLUX SYSTEM COMPONENT YKNX-RELATED"/>
    <property type="match status" value="1"/>
</dbReference>
<dbReference type="GO" id="GO:0030313">
    <property type="term" value="C:cell envelope"/>
    <property type="evidence" value="ECO:0007669"/>
    <property type="project" value="UniProtKB-SubCell"/>
</dbReference>
<evidence type="ECO:0000256" key="3">
    <source>
        <dbReference type="SAM" id="Coils"/>
    </source>
</evidence>
<dbReference type="InterPro" id="IPR050465">
    <property type="entry name" value="UPF0194_transport"/>
</dbReference>
<evidence type="ECO:0000313" key="7">
    <source>
        <dbReference type="Proteomes" id="UP000095395"/>
    </source>
</evidence>
<comment type="subcellular location">
    <subcellularLocation>
        <location evidence="1">Cell envelope</location>
    </subcellularLocation>
</comment>
<sequence>MQEQNVIENMKNIRKNKNSENEIAVTGKSGIFWLKGLAGLLAVMLVFTIASRVVASITVPQVTASAPSPGKIEHTVMASGTVEAGGEKAIVTEEGILVAQVNVHTGESIGEGETLFALDMDSLEDQIYELQNQIKKLQLENDSLKKNKAQADAKQQLELKRAQEDYEETIAKNTVSDGKANEALQKAADAKSQAEKELNSAKDALAQAEKELNTVKEELQNVKDAAAAEQSKNTADQTGEAEKKDTNSTITQKRQQLEEAVQEKQNTYDTIQAKVTEKQAALDSASVALEEKQEQLESNTSTAEDAKKAAERAVEDAGLSADIDHTQEINAISLEQFQKQLEKLKTLKQQNGEITAPSSGIITKVCVETGQKTTDTAAVVMSDEQSGLFLLRQRTAKTGNISQREIMQRLPVSVRERLIAALFPWKHRKTEAA</sequence>
<keyword evidence="5" id="KW-1133">Transmembrane helix</keyword>
<proteinExistence type="predicted"/>
<feature type="coiled-coil region" evidence="3">
    <location>
        <begin position="120"/>
        <end position="154"/>
    </location>
</feature>
<feature type="region of interest" description="Disordered" evidence="4">
    <location>
        <begin position="225"/>
        <end position="263"/>
    </location>
</feature>
<keyword evidence="5" id="KW-0812">Transmembrane</keyword>
<protein>
    <submittedName>
        <fullName evidence="6">Chromosome segregation protein SMC</fullName>
    </submittedName>
</protein>
<dbReference type="AlphaFoldDB" id="A0A174DUG7"/>